<organism evidence="5">
    <name type="scientific">Dulem virus 210</name>
    <dbReference type="NCBI Taxonomy" id="3145687"/>
    <lineage>
        <taxon>Viruses</taxon>
        <taxon>Monodnaviria</taxon>
        <taxon>Sangervirae</taxon>
        <taxon>Phixviricota</taxon>
        <taxon>Malgrandaviricetes</taxon>
        <taxon>Petitvirales</taxon>
        <taxon>Microviridae</taxon>
        <taxon>Microvirus</taxon>
    </lineage>
</organism>
<dbReference type="EMBL" id="PP511725">
    <property type="protein sequence ID" value="XCD06897.1"/>
    <property type="molecule type" value="Genomic_DNA"/>
</dbReference>
<evidence type="ECO:0000313" key="5">
    <source>
        <dbReference type="EMBL" id="XCD03945.1"/>
    </source>
</evidence>
<dbReference type="Pfam" id="PF02305">
    <property type="entry name" value="Phage_F"/>
    <property type="match status" value="1"/>
</dbReference>
<sequence length="604" mass="68477">MGKQPYVSHTVNGYSRYDLPESKAFTCTPGILYPVRVDFINARDRVKIAQGIDVRSNPLTVPTFNPYTVRLHRFWVPLQLYHPELRTNSSNFDMNELSLNYLRTFVHSSKFNGGKPASNSLLSWLRIARPNPLANPSAMANFTDVVLNGTTWANADSYLAYWDIVRNYYSYSQYSVYSIAWPGDYYYSAASGSSPTYYSNPHAYNQESSYFNQMFCTLGFLDAYFETQFYPGSNSSDLNAYNRSSLFTNIIKSQHVDESSLLPTYPPSTIIPDTQEVPLIGVSSQYPTSPFGENASGDKVTLLDVFYYAHPMAVCPASPDRFSRLLPYSTESNSVSMTSIKTIPQLAIASRLQEYMDLLGAGGSRYSDWLETFFASKIEHVDRPKLLFSASQTVNSQVVMATSETGQTGSSILGQQGGSIAFNTQLGRSQSYYFREPGYLIDMFSIRPVYYWQGIRPDYLRYQGADYFNPVYNDIGYQDVGYTQFRELYTGATTGTPDVAIFREPCFNEFRSSYDEALGDFGANSRYELLKKWIQTRQLMPVLSSTEISKPYIFNMVPTLFVDMTTVNSPFASKTEDNFFVNLSYSVQKKNLVNKTFATRLSDR</sequence>
<dbReference type="InterPro" id="IPR037002">
    <property type="entry name" value="Microviridae_protein_F_sf"/>
</dbReference>
<dbReference type="EMBL" id="PP511542">
    <property type="protein sequence ID" value="XCD05297.1"/>
    <property type="molecule type" value="Genomic_DNA"/>
</dbReference>
<reference evidence="5" key="1">
    <citation type="submission" date="2024-03" db="EMBL/GenBank/DDBJ databases">
        <title>Diverse circular DNA viruses in blood, oral, and fecal samples of captive lemurs.</title>
        <authorList>
            <person name="Paietta E.N."/>
            <person name="Kraberger S."/>
            <person name="Lund M.C."/>
            <person name="Custer J.M."/>
            <person name="Vargas K.M."/>
            <person name="Ehmke E.E."/>
            <person name="Yoder A.D."/>
            <person name="Varsani A."/>
        </authorList>
    </citation>
    <scope>NUCLEOTIDE SEQUENCE</scope>
    <source>
        <strain evidence="5">Duke_21_54</strain>
        <strain evidence="6">Duke_24FF_1012</strain>
        <strain evidence="7">Duke_24FS_62</strain>
        <strain evidence="8">Duke_25FS_79</strain>
        <strain evidence="9">Duke_26_46</strain>
    </source>
</reference>
<keyword evidence="3" id="KW-0167">Capsid protein</keyword>
<evidence type="ECO:0000256" key="4">
    <source>
        <dbReference type="ARBA" id="ARBA00022844"/>
    </source>
</evidence>
<keyword evidence="4" id="KW-0946">Virion</keyword>
<dbReference type="GO" id="GO:0039615">
    <property type="term" value="C:T=1 icosahedral viral capsid"/>
    <property type="evidence" value="ECO:0007669"/>
    <property type="project" value="UniProtKB-KW"/>
</dbReference>
<accession>A0AAU8AVH1</accession>
<comment type="subcellular location">
    <subcellularLocation>
        <location evidence="1">Virion</location>
    </subcellularLocation>
</comment>
<dbReference type="EMBL" id="PP511404">
    <property type="protein sequence ID" value="XCD03945.1"/>
    <property type="molecule type" value="Genomic_DNA"/>
</dbReference>
<proteinExistence type="predicted"/>
<dbReference type="EMBL" id="PP511496">
    <property type="protein sequence ID" value="XCD04703.1"/>
    <property type="molecule type" value="Genomic_DNA"/>
</dbReference>
<name>A0AAU8AVH1_9VIRU</name>
<evidence type="ECO:0000313" key="7">
    <source>
        <dbReference type="EMBL" id="XCD05297.1"/>
    </source>
</evidence>
<protein>
    <submittedName>
        <fullName evidence="5">Major capsid protein</fullName>
    </submittedName>
</protein>
<evidence type="ECO:0000313" key="9">
    <source>
        <dbReference type="EMBL" id="XCD06897.1"/>
    </source>
</evidence>
<dbReference type="GO" id="GO:0005198">
    <property type="term" value="F:structural molecule activity"/>
    <property type="evidence" value="ECO:0007669"/>
    <property type="project" value="InterPro"/>
</dbReference>
<evidence type="ECO:0000313" key="8">
    <source>
        <dbReference type="EMBL" id="XCD06369.1"/>
    </source>
</evidence>
<dbReference type="InterPro" id="IPR003514">
    <property type="entry name" value="Microviridae_protein_F"/>
</dbReference>
<evidence type="ECO:0000256" key="2">
    <source>
        <dbReference type="ARBA" id="ARBA00022431"/>
    </source>
</evidence>
<dbReference type="Gene3D" id="2.60.169.10">
    <property type="entry name" value="Microviridae F protein"/>
    <property type="match status" value="2"/>
</dbReference>
<evidence type="ECO:0000256" key="3">
    <source>
        <dbReference type="ARBA" id="ARBA00022561"/>
    </source>
</evidence>
<evidence type="ECO:0000313" key="6">
    <source>
        <dbReference type="EMBL" id="XCD04703.1"/>
    </source>
</evidence>
<evidence type="ECO:0000256" key="1">
    <source>
        <dbReference type="ARBA" id="ARBA00004328"/>
    </source>
</evidence>
<dbReference type="EMBL" id="PP511663">
    <property type="protein sequence ID" value="XCD06369.1"/>
    <property type="molecule type" value="Genomic_DNA"/>
</dbReference>
<keyword evidence="2" id="KW-1140">T=1 icosahedral capsid protein</keyword>